<organism evidence="2 3">
    <name type="scientific">Thelonectria olida</name>
    <dbReference type="NCBI Taxonomy" id="1576542"/>
    <lineage>
        <taxon>Eukaryota</taxon>
        <taxon>Fungi</taxon>
        <taxon>Dikarya</taxon>
        <taxon>Ascomycota</taxon>
        <taxon>Pezizomycotina</taxon>
        <taxon>Sordariomycetes</taxon>
        <taxon>Hypocreomycetidae</taxon>
        <taxon>Hypocreales</taxon>
        <taxon>Nectriaceae</taxon>
        <taxon>Thelonectria</taxon>
    </lineage>
</organism>
<keyword evidence="3" id="KW-1185">Reference proteome</keyword>
<proteinExistence type="predicted"/>
<dbReference type="AlphaFoldDB" id="A0A9P9ASD6"/>
<name>A0A9P9ASD6_9HYPO</name>
<evidence type="ECO:0000256" key="1">
    <source>
        <dbReference type="SAM" id="MobiDB-lite"/>
    </source>
</evidence>
<feature type="region of interest" description="Disordered" evidence="1">
    <location>
        <begin position="1"/>
        <end position="20"/>
    </location>
</feature>
<evidence type="ECO:0000313" key="2">
    <source>
        <dbReference type="EMBL" id="KAH6889300.1"/>
    </source>
</evidence>
<protein>
    <recommendedName>
        <fullName evidence="4">PRA1 family protein</fullName>
    </recommendedName>
</protein>
<reference evidence="2 3" key="1">
    <citation type="journal article" date="2021" name="Nat. Commun.">
        <title>Genetic determinants of endophytism in the Arabidopsis root mycobiome.</title>
        <authorList>
            <person name="Mesny F."/>
            <person name="Miyauchi S."/>
            <person name="Thiergart T."/>
            <person name="Pickel B."/>
            <person name="Atanasova L."/>
            <person name="Karlsson M."/>
            <person name="Huettel B."/>
            <person name="Barry K.W."/>
            <person name="Haridas S."/>
            <person name="Chen C."/>
            <person name="Bauer D."/>
            <person name="Andreopoulos W."/>
            <person name="Pangilinan J."/>
            <person name="LaButti K."/>
            <person name="Riley R."/>
            <person name="Lipzen A."/>
            <person name="Clum A."/>
            <person name="Drula E."/>
            <person name="Henrissat B."/>
            <person name="Kohler A."/>
            <person name="Grigoriev I.V."/>
            <person name="Martin F.M."/>
            <person name="Hacquard S."/>
        </authorList>
    </citation>
    <scope>NUCLEOTIDE SEQUENCE [LARGE SCALE GENOMIC DNA]</scope>
    <source>
        <strain evidence="2 3">MPI-CAGE-CH-0241</strain>
    </source>
</reference>
<dbReference type="Proteomes" id="UP000777438">
    <property type="component" value="Unassembled WGS sequence"/>
</dbReference>
<evidence type="ECO:0000313" key="3">
    <source>
        <dbReference type="Proteomes" id="UP000777438"/>
    </source>
</evidence>
<accession>A0A9P9ASD6</accession>
<comment type="caution">
    <text evidence="2">The sequence shown here is derived from an EMBL/GenBank/DDBJ whole genome shotgun (WGS) entry which is preliminary data.</text>
</comment>
<evidence type="ECO:0008006" key="4">
    <source>
        <dbReference type="Google" id="ProtNLM"/>
    </source>
</evidence>
<gene>
    <name evidence="2" type="ORF">B0T10DRAFT_49742</name>
</gene>
<sequence>MISVKHASISQPSDRSGHGLASTRSWVHFIRLRLLVMAANLCNAVRLCRPWTLIALIALGTWIPFIPLGPGLLGCVLGLIAFSALAALHPSRPDLAAFLRAPSPSVGFLETHGPSMGGRWEAVKELKKPLYHSGSSQQILRKCLYIGPLVVSKTSDDL</sequence>
<dbReference type="EMBL" id="JAGPYM010000011">
    <property type="protein sequence ID" value="KAH6889300.1"/>
    <property type="molecule type" value="Genomic_DNA"/>
</dbReference>